<dbReference type="InterPro" id="IPR001633">
    <property type="entry name" value="EAL_dom"/>
</dbReference>
<name>A0A809SAT4_9PROT</name>
<dbReference type="SMART" id="SM00267">
    <property type="entry name" value="GGDEF"/>
    <property type="match status" value="1"/>
</dbReference>
<dbReference type="InterPro" id="IPR003660">
    <property type="entry name" value="HAMP_dom"/>
</dbReference>
<organism evidence="8 9">
    <name type="scientific">Candidatus Desulfobacillus denitrificans</name>
    <dbReference type="NCBI Taxonomy" id="2608985"/>
    <lineage>
        <taxon>Bacteria</taxon>
        <taxon>Pseudomonadati</taxon>
        <taxon>Pseudomonadota</taxon>
        <taxon>Betaproteobacteria</taxon>
        <taxon>Candidatus Desulfobacillus</taxon>
    </lineage>
</organism>
<feature type="domain" description="GGDEF" evidence="7">
    <location>
        <begin position="380"/>
        <end position="518"/>
    </location>
</feature>
<feature type="domain" description="PAS" evidence="3">
    <location>
        <begin position="221"/>
        <end position="294"/>
    </location>
</feature>
<reference evidence="8" key="1">
    <citation type="journal article" name="DNA Res.">
        <title>The physiological potential of anammox bacteria as revealed by their core genome structure.</title>
        <authorList>
            <person name="Okubo T."/>
            <person name="Toyoda A."/>
            <person name="Fukuhara K."/>
            <person name="Uchiyama I."/>
            <person name="Harigaya Y."/>
            <person name="Kuroiwa M."/>
            <person name="Suzuki T."/>
            <person name="Murakami Y."/>
            <person name="Suwa Y."/>
            <person name="Takami H."/>
        </authorList>
    </citation>
    <scope>NUCLEOTIDE SEQUENCE</scope>
    <source>
        <strain evidence="8">317325-3</strain>
    </source>
</reference>
<dbReference type="SMART" id="SM00091">
    <property type="entry name" value="PAS"/>
    <property type="match status" value="1"/>
</dbReference>
<evidence type="ECO:0000313" key="9">
    <source>
        <dbReference type="Proteomes" id="UP000662914"/>
    </source>
</evidence>
<dbReference type="PANTHER" id="PTHR44757">
    <property type="entry name" value="DIGUANYLATE CYCLASE DGCP"/>
    <property type="match status" value="1"/>
</dbReference>
<evidence type="ECO:0000313" key="8">
    <source>
        <dbReference type="EMBL" id="BBO21114.1"/>
    </source>
</evidence>
<dbReference type="SUPFAM" id="SSF141868">
    <property type="entry name" value="EAL domain-like"/>
    <property type="match status" value="1"/>
</dbReference>
<proteinExistence type="predicted"/>
<accession>A0A809SAT4</accession>
<feature type="domain" description="PAC" evidence="4">
    <location>
        <begin position="296"/>
        <end position="348"/>
    </location>
</feature>
<dbReference type="SMART" id="SM00304">
    <property type="entry name" value="HAMP"/>
    <property type="match status" value="1"/>
</dbReference>
<dbReference type="Pfam" id="PF16448">
    <property type="entry name" value="LapD_MoxY_N"/>
    <property type="match status" value="1"/>
</dbReference>
<keyword evidence="2" id="KW-1133">Transmembrane helix</keyword>
<dbReference type="InterPro" id="IPR029787">
    <property type="entry name" value="Nucleotide_cyclase"/>
</dbReference>
<feature type="domain" description="EAL" evidence="5">
    <location>
        <begin position="527"/>
        <end position="778"/>
    </location>
</feature>
<evidence type="ECO:0000256" key="1">
    <source>
        <dbReference type="ARBA" id="ARBA00051114"/>
    </source>
</evidence>
<feature type="domain" description="HAMP" evidence="6">
    <location>
        <begin position="164"/>
        <end position="216"/>
    </location>
</feature>
<dbReference type="SUPFAM" id="SSF55073">
    <property type="entry name" value="Nucleotide cyclase"/>
    <property type="match status" value="1"/>
</dbReference>
<sequence length="778" mass="85375">MIGTAVVMAAAGAVLLLSATVNNALTLSGELERQLRLELASQGPAIAAAAEEGNGAAIRRLLESRAAQPYVQRLVWRDAHGGVIDLAGGAIPSPAPAWFAAGVGIAAPTASRTFSSDGKERGTLTVMMSASPGIERLWRDFLGHLYLIALAVGLQLAGVVLILRSGLRPLDALIEGARRFGAGDLQARIEPSGGPEMRQTIAAFNGMADSLAATLTELRQSHDELRIAATAFESEEGMVVTDAGQRILRVNRAFANITGYQNGEALGNTPRLLLSGEYDDAFHQKIWRQVVEDHYWQGELKYRHKNGRLFPVWQTISAVVVPGGRVTHYVIAFSDVSQRKEAEEKIRNLAFFDPLTQLPNRRLLIDRLGHALATATRHHRHGALLFLDFDQFKVLNDTEGHEAGDQLLVEIARRLRNCVRQADTVARLGGDEFVVLLEDLGDAEADAANHARIVGEKILEAIAQPFQIKGRDFHGSMSIGISLYDDSHQLVDELLKRADVAMYQAKADGRNRLCFFDPAMQESLKARAEMEAELRRVIADGRLVLHYQPQLDDRNRIIGAEALLRWQHPLRGLVPPAEFIPLAEETGLIVPIGNWVLETACSQLKAWQGQEATRQLVLAVNVSPRQFHQPGFVDGVRRILERTGANPARLKLELTESVIVDDIEDTIDKMKALKSMGIGFSMDDFGTGYSSLSYLRHLPLDQLKIDRSFISEVDSNAGDAEIVKSIIAMAQALGLDVIAEGVEKEAQLDFLNSNECNAYQGFLFGHPVPASIFEKMFD</sequence>
<dbReference type="EMBL" id="AP021857">
    <property type="protein sequence ID" value="BBO21114.1"/>
    <property type="molecule type" value="Genomic_DNA"/>
</dbReference>
<evidence type="ECO:0000259" key="3">
    <source>
        <dbReference type="PROSITE" id="PS50112"/>
    </source>
</evidence>
<dbReference type="CDD" id="cd01949">
    <property type="entry name" value="GGDEF"/>
    <property type="match status" value="1"/>
</dbReference>
<dbReference type="GO" id="GO:0071732">
    <property type="term" value="P:cellular response to nitric oxide"/>
    <property type="evidence" value="ECO:0007669"/>
    <property type="project" value="UniProtKB-ARBA"/>
</dbReference>
<dbReference type="NCBIfam" id="TIGR00254">
    <property type="entry name" value="GGDEF"/>
    <property type="match status" value="1"/>
</dbReference>
<dbReference type="InterPro" id="IPR000700">
    <property type="entry name" value="PAS-assoc_C"/>
</dbReference>
<dbReference type="InterPro" id="IPR000160">
    <property type="entry name" value="GGDEF_dom"/>
</dbReference>
<evidence type="ECO:0008006" key="10">
    <source>
        <dbReference type="Google" id="ProtNLM"/>
    </source>
</evidence>
<dbReference type="Gene3D" id="3.30.450.20">
    <property type="entry name" value="PAS domain"/>
    <property type="match status" value="1"/>
</dbReference>
<evidence type="ECO:0000259" key="5">
    <source>
        <dbReference type="PROSITE" id="PS50883"/>
    </source>
</evidence>
<dbReference type="GO" id="GO:0071111">
    <property type="term" value="F:cyclic-guanylate-specific phosphodiesterase activity"/>
    <property type="evidence" value="ECO:0007669"/>
    <property type="project" value="UniProtKB-EC"/>
</dbReference>
<dbReference type="Gene3D" id="3.30.70.270">
    <property type="match status" value="1"/>
</dbReference>
<dbReference type="PROSITE" id="PS50113">
    <property type="entry name" value="PAC"/>
    <property type="match status" value="1"/>
</dbReference>
<dbReference type="FunFam" id="3.20.20.450:FF:000001">
    <property type="entry name" value="Cyclic di-GMP phosphodiesterase yahA"/>
    <property type="match status" value="1"/>
</dbReference>
<dbReference type="SMART" id="SM00052">
    <property type="entry name" value="EAL"/>
    <property type="match status" value="1"/>
</dbReference>
<dbReference type="InterPro" id="IPR032244">
    <property type="entry name" value="LapD_MoxY_N"/>
</dbReference>
<dbReference type="Pfam" id="PF00990">
    <property type="entry name" value="GGDEF"/>
    <property type="match status" value="1"/>
</dbReference>
<dbReference type="SUPFAM" id="SSF55785">
    <property type="entry name" value="PYP-like sensor domain (PAS domain)"/>
    <property type="match status" value="1"/>
</dbReference>
<feature type="transmembrane region" description="Helical" evidence="2">
    <location>
        <begin position="141"/>
        <end position="163"/>
    </location>
</feature>
<dbReference type="InterPro" id="IPR052155">
    <property type="entry name" value="Biofilm_reg_signaling"/>
</dbReference>
<dbReference type="CDD" id="cd00130">
    <property type="entry name" value="PAS"/>
    <property type="match status" value="1"/>
</dbReference>
<gene>
    <name evidence="8" type="ORF">DSYM_18130</name>
</gene>
<protein>
    <recommendedName>
        <fullName evidence="10">Diguanylate cyclase</fullName>
    </recommendedName>
</protein>
<dbReference type="KEGG" id="ddz:DSYM_18130"/>
<evidence type="ECO:0000259" key="7">
    <source>
        <dbReference type="PROSITE" id="PS50887"/>
    </source>
</evidence>
<keyword evidence="2" id="KW-0472">Membrane</keyword>
<dbReference type="GO" id="GO:0007165">
    <property type="term" value="P:signal transduction"/>
    <property type="evidence" value="ECO:0007669"/>
    <property type="project" value="InterPro"/>
</dbReference>
<dbReference type="InterPro" id="IPR035965">
    <property type="entry name" value="PAS-like_dom_sf"/>
</dbReference>
<dbReference type="AlphaFoldDB" id="A0A809SAT4"/>
<evidence type="ECO:0000259" key="4">
    <source>
        <dbReference type="PROSITE" id="PS50113"/>
    </source>
</evidence>
<keyword evidence="2" id="KW-0812">Transmembrane</keyword>
<dbReference type="PANTHER" id="PTHR44757:SF2">
    <property type="entry name" value="BIOFILM ARCHITECTURE MAINTENANCE PROTEIN MBAA"/>
    <property type="match status" value="1"/>
</dbReference>
<comment type="catalytic activity">
    <reaction evidence="1">
        <text>3',3'-c-di-GMP + H2O = 5'-phosphoguanylyl(3'-&gt;5')guanosine + H(+)</text>
        <dbReference type="Rhea" id="RHEA:24902"/>
        <dbReference type="ChEBI" id="CHEBI:15377"/>
        <dbReference type="ChEBI" id="CHEBI:15378"/>
        <dbReference type="ChEBI" id="CHEBI:58754"/>
        <dbReference type="ChEBI" id="CHEBI:58805"/>
        <dbReference type="EC" id="3.1.4.52"/>
    </reaction>
    <physiologicalReaction direction="left-to-right" evidence="1">
        <dbReference type="Rhea" id="RHEA:24903"/>
    </physiologicalReaction>
</comment>
<dbReference type="PROSITE" id="PS50887">
    <property type="entry name" value="GGDEF"/>
    <property type="match status" value="1"/>
</dbReference>
<dbReference type="CDD" id="cd06225">
    <property type="entry name" value="HAMP"/>
    <property type="match status" value="1"/>
</dbReference>
<dbReference type="GO" id="GO:0016020">
    <property type="term" value="C:membrane"/>
    <property type="evidence" value="ECO:0007669"/>
    <property type="project" value="InterPro"/>
</dbReference>
<dbReference type="NCBIfam" id="TIGR00229">
    <property type="entry name" value="sensory_box"/>
    <property type="match status" value="1"/>
</dbReference>
<dbReference type="PROSITE" id="PS50883">
    <property type="entry name" value="EAL"/>
    <property type="match status" value="1"/>
</dbReference>
<dbReference type="InterPro" id="IPR001610">
    <property type="entry name" value="PAC"/>
</dbReference>
<dbReference type="Proteomes" id="UP000662914">
    <property type="component" value="Chromosome"/>
</dbReference>
<dbReference type="FunFam" id="3.30.70.270:FF:000001">
    <property type="entry name" value="Diguanylate cyclase domain protein"/>
    <property type="match status" value="1"/>
</dbReference>
<dbReference type="PROSITE" id="PS50112">
    <property type="entry name" value="PAS"/>
    <property type="match status" value="1"/>
</dbReference>
<dbReference type="Gene3D" id="6.10.340.10">
    <property type="match status" value="1"/>
</dbReference>
<dbReference type="Pfam" id="PF00672">
    <property type="entry name" value="HAMP"/>
    <property type="match status" value="1"/>
</dbReference>
<dbReference type="SMART" id="SM00086">
    <property type="entry name" value="PAC"/>
    <property type="match status" value="1"/>
</dbReference>
<evidence type="ECO:0000259" key="6">
    <source>
        <dbReference type="PROSITE" id="PS50885"/>
    </source>
</evidence>
<dbReference type="Pfam" id="PF00563">
    <property type="entry name" value="EAL"/>
    <property type="match status" value="1"/>
</dbReference>
<dbReference type="InterPro" id="IPR000014">
    <property type="entry name" value="PAS"/>
</dbReference>
<dbReference type="InterPro" id="IPR035919">
    <property type="entry name" value="EAL_sf"/>
</dbReference>
<dbReference type="PROSITE" id="PS50885">
    <property type="entry name" value="HAMP"/>
    <property type="match status" value="1"/>
</dbReference>
<dbReference type="Gene3D" id="3.20.20.450">
    <property type="entry name" value="EAL domain"/>
    <property type="match status" value="1"/>
</dbReference>
<dbReference type="SUPFAM" id="SSF158472">
    <property type="entry name" value="HAMP domain-like"/>
    <property type="match status" value="1"/>
</dbReference>
<dbReference type="CDD" id="cd01948">
    <property type="entry name" value="EAL"/>
    <property type="match status" value="1"/>
</dbReference>
<dbReference type="Pfam" id="PF13426">
    <property type="entry name" value="PAS_9"/>
    <property type="match status" value="1"/>
</dbReference>
<dbReference type="InterPro" id="IPR043128">
    <property type="entry name" value="Rev_trsase/Diguanyl_cyclase"/>
</dbReference>
<evidence type="ECO:0000256" key="2">
    <source>
        <dbReference type="SAM" id="Phobius"/>
    </source>
</evidence>